<keyword evidence="2" id="KW-1185">Reference proteome</keyword>
<sequence length="81" mass="9843">MRIDTFGLPVPVKCRDTVKKRIPLSFRRPDKAEAREQEMEKLRKIYGFQTMSEQEIEERAARVWKKFTRKVGWDKEEEKEK</sequence>
<name>A0AC61MVK2_9FIRM</name>
<evidence type="ECO:0000313" key="2">
    <source>
        <dbReference type="Proteomes" id="UP000682782"/>
    </source>
</evidence>
<dbReference type="EMBL" id="CP068393">
    <property type="protein sequence ID" value="QUC66426.1"/>
    <property type="molecule type" value="Genomic_DNA"/>
</dbReference>
<accession>A0AC61MVK2</accession>
<evidence type="ECO:0000313" key="1">
    <source>
        <dbReference type="EMBL" id="QUC66426.1"/>
    </source>
</evidence>
<gene>
    <name evidence="1" type="ORF">JYE49_11220</name>
</gene>
<reference evidence="1" key="1">
    <citation type="submission" date="2021-01" db="EMBL/GenBank/DDBJ databases">
        <title>Complete genome sequence of Clostridiales bacterium R-7.</title>
        <authorList>
            <person name="Mahoney-Kurpe S.C."/>
            <person name="Palevich N."/>
            <person name="Koike S."/>
            <person name="Moon C.D."/>
            <person name="Attwood G.T."/>
        </authorList>
    </citation>
    <scope>NUCLEOTIDE SEQUENCE</scope>
    <source>
        <strain evidence="1">R-7</strain>
    </source>
</reference>
<proteinExistence type="predicted"/>
<protein>
    <submittedName>
        <fullName evidence="1">Uncharacterized protein</fullName>
    </submittedName>
</protein>
<dbReference type="Proteomes" id="UP000682782">
    <property type="component" value="Chromosome"/>
</dbReference>
<organism evidence="1 2">
    <name type="scientific">Aristaeella hokkaidonensis</name>
    <dbReference type="NCBI Taxonomy" id="3046382"/>
    <lineage>
        <taxon>Bacteria</taxon>
        <taxon>Bacillati</taxon>
        <taxon>Bacillota</taxon>
        <taxon>Clostridia</taxon>
        <taxon>Eubacteriales</taxon>
        <taxon>Aristaeellaceae</taxon>
        <taxon>Aristaeella</taxon>
    </lineage>
</organism>